<evidence type="ECO:0000256" key="1">
    <source>
        <dbReference type="ARBA" id="ARBA00008069"/>
    </source>
</evidence>
<keyword evidence="6 10" id="KW-0547">Nucleotide-binding</keyword>
<evidence type="ECO:0000313" key="13">
    <source>
        <dbReference type="Proteomes" id="UP000194003"/>
    </source>
</evidence>
<evidence type="ECO:0000259" key="11">
    <source>
        <dbReference type="Pfam" id="PF01425"/>
    </source>
</evidence>
<dbReference type="GO" id="GO:0005524">
    <property type="term" value="F:ATP binding"/>
    <property type="evidence" value="ECO:0007669"/>
    <property type="project" value="UniProtKB-KW"/>
</dbReference>
<organism evidence="12 13">
    <name type="scientific">Magnetofaba australis IT-1</name>
    <dbReference type="NCBI Taxonomy" id="1434232"/>
    <lineage>
        <taxon>Bacteria</taxon>
        <taxon>Pseudomonadati</taxon>
        <taxon>Pseudomonadota</taxon>
        <taxon>Magnetococcia</taxon>
        <taxon>Magnetococcales</taxon>
        <taxon>Magnetococcaceae</taxon>
        <taxon>Magnetofaba</taxon>
    </lineage>
</organism>
<dbReference type="PROSITE" id="PS00571">
    <property type="entry name" value="AMIDASES"/>
    <property type="match status" value="1"/>
</dbReference>
<dbReference type="STRING" id="1434232.MAIT1_01921"/>
<evidence type="ECO:0000256" key="2">
    <source>
        <dbReference type="ARBA" id="ARBA00011123"/>
    </source>
</evidence>
<proteinExistence type="inferred from homology"/>
<evidence type="ECO:0000256" key="10">
    <source>
        <dbReference type="HAMAP-Rule" id="MF_00120"/>
    </source>
</evidence>
<comment type="similarity">
    <text evidence="1 10">Belongs to the amidase family. GatA subfamily.</text>
</comment>
<dbReference type="PANTHER" id="PTHR11895">
    <property type="entry name" value="TRANSAMIDASE"/>
    <property type="match status" value="1"/>
</dbReference>
<dbReference type="Gene3D" id="3.90.1300.10">
    <property type="entry name" value="Amidase signature (AS) domain"/>
    <property type="match status" value="1"/>
</dbReference>
<evidence type="ECO:0000256" key="9">
    <source>
        <dbReference type="ARBA" id="ARBA00047407"/>
    </source>
</evidence>
<dbReference type="Pfam" id="PF01425">
    <property type="entry name" value="Amidase"/>
    <property type="match status" value="1"/>
</dbReference>
<evidence type="ECO:0000256" key="8">
    <source>
        <dbReference type="ARBA" id="ARBA00022917"/>
    </source>
</evidence>
<dbReference type="GO" id="GO:0016740">
    <property type="term" value="F:transferase activity"/>
    <property type="evidence" value="ECO:0007669"/>
    <property type="project" value="UniProtKB-KW"/>
</dbReference>
<name>A0A1Y2K1G4_9PROT</name>
<dbReference type="InterPro" id="IPR036928">
    <property type="entry name" value="AS_sf"/>
</dbReference>
<dbReference type="InterPro" id="IPR020556">
    <property type="entry name" value="Amidase_CS"/>
</dbReference>
<feature type="active site" description="Charge relay system" evidence="10">
    <location>
        <position position="153"/>
    </location>
</feature>
<evidence type="ECO:0000256" key="7">
    <source>
        <dbReference type="ARBA" id="ARBA00022840"/>
    </source>
</evidence>
<feature type="domain" description="Amidase" evidence="11">
    <location>
        <begin position="24"/>
        <end position="466"/>
    </location>
</feature>
<keyword evidence="7 10" id="KW-0067">ATP-binding</keyword>
<dbReference type="SUPFAM" id="SSF75304">
    <property type="entry name" value="Amidase signature (AS) enzymes"/>
    <property type="match status" value="1"/>
</dbReference>
<evidence type="ECO:0000313" key="12">
    <source>
        <dbReference type="EMBL" id="OSM01870.1"/>
    </source>
</evidence>
<comment type="function">
    <text evidence="10">Allows the formation of correctly charged Gln-tRNA(Gln) through the transamidation of misacylated Glu-tRNA(Gln) in organisms which lack glutaminyl-tRNA synthetase. The reaction takes place in the presence of glutamine and ATP through an activated gamma-phospho-Glu-tRNA(Gln).</text>
</comment>
<evidence type="ECO:0000256" key="5">
    <source>
        <dbReference type="ARBA" id="ARBA00022598"/>
    </source>
</evidence>
<dbReference type="EMBL" id="LVJN01000020">
    <property type="protein sequence ID" value="OSM01870.1"/>
    <property type="molecule type" value="Genomic_DNA"/>
</dbReference>
<dbReference type="GO" id="GO:0006412">
    <property type="term" value="P:translation"/>
    <property type="evidence" value="ECO:0007669"/>
    <property type="project" value="UniProtKB-UniRule"/>
</dbReference>
<gene>
    <name evidence="10" type="primary">gatA</name>
    <name evidence="12" type="ORF">MAIT1_01921</name>
</gene>
<sequence>MELTDLTLRQIADKLAAKEISARELTDAYLARIEQDNGRLNAYVTVDADGARAAADAADARIAAGDATPLTGAPIAHKDLFCTQGLRTTCCSNILKEYIPPYDATVTRKLKEAGAVILGKSNMDEFAMGSSNETSCFGAARNPWDTERTPGGSSGGSAAAVSGALAAAATGTDTGGSIRQPSALTNLTGLKATYGRISRFGMIAFASSLDQAGPMARSAEDAAILLQAMAGHDPADSTSINAPVPDYSAALTGDVKGLKIGIPAEYFGEGLEAETRAAVEQAQAVYKQLGAELVPVSLPNTDYAIPTYYILAPAECSANLSRYDGVKYGHRCEDPQDLTDLYSRTRAEGFGAEVKRRIMLGTYALSSGYYDAYYRKAQKARRLISNEFAEAFKQCDVMLTPTSPSTAFKFGEKINDPVQMYLTDIFTINVNLAGLPGMSLPCGFDSQGLPIGMQLIGKALDEATLLNTAHAYQQATDWHTKRPG</sequence>
<feature type="active site" description="Charge relay system" evidence="10">
    <location>
        <position position="78"/>
    </location>
</feature>
<keyword evidence="13" id="KW-1185">Reference proteome</keyword>
<dbReference type="AlphaFoldDB" id="A0A1Y2K1G4"/>
<dbReference type="GO" id="GO:0030956">
    <property type="term" value="C:glutamyl-tRNA(Gln) amidotransferase complex"/>
    <property type="evidence" value="ECO:0007669"/>
    <property type="project" value="InterPro"/>
</dbReference>
<dbReference type="PANTHER" id="PTHR11895:SF151">
    <property type="entry name" value="GLUTAMYL-TRNA(GLN) AMIDOTRANSFERASE SUBUNIT A"/>
    <property type="match status" value="1"/>
</dbReference>
<evidence type="ECO:0000256" key="6">
    <source>
        <dbReference type="ARBA" id="ARBA00022741"/>
    </source>
</evidence>
<keyword evidence="8 10" id="KW-0648">Protein biosynthesis</keyword>
<keyword evidence="5 10" id="KW-0436">Ligase</keyword>
<dbReference type="GO" id="GO:0050567">
    <property type="term" value="F:glutaminyl-tRNA synthase (glutamine-hydrolyzing) activity"/>
    <property type="evidence" value="ECO:0007669"/>
    <property type="project" value="UniProtKB-UniRule"/>
</dbReference>
<dbReference type="InterPro" id="IPR000120">
    <property type="entry name" value="Amidase"/>
</dbReference>
<evidence type="ECO:0000256" key="4">
    <source>
        <dbReference type="ARBA" id="ARBA00014428"/>
    </source>
</evidence>
<dbReference type="InterPro" id="IPR023631">
    <property type="entry name" value="Amidase_dom"/>
</dbReference>
<reference evidence="12 13" key="1">
    <citation type="journal article" date="2016" name="BMC Genomics">
        <title>Combined genomic and structural analyses of a cultured magnetotactic bacterium reveals its niche adaptation to a dynamic environment.</title>
        <authorList>
            <person name="Araujo A.C."/>
            <person name="Morillo V."/>
            <person name="Cypriano J."/>
            <person name="Teixeira L.C."/>
            <person name="Leao P."/>
            <person name="Lyra S."/>
            <person name="Almeida L.G."/>
            <person name="Bazylinski D.A."/>
            <person name="Vasconcellos A.T."/>
            <person name="Abreu F."/>
            <person name="Lins U."/>
        </authorList>
    </citation>
    <scope>NUCLEOTIDE SEQUENCE [LARGE SCALE GENOMIC DNA]</scope>
    <source>
        <strain evidence="12 13">IT-1</strain>
    </source>
</reference>
<dbReference type="NCBIfam" id="TIGR00132">
    <property type="entry name" value="gatA"/>
    <property type="match status" value="1"/>
</dbReference>
<dbReference type="InterPro" id="IPR004412">
    <property type="entry name" value="GatA"/>
</dbReference>
<dbReference type="EC" id="6.3.5.7" evidence="3 10"/>
<comment type="subunit">
    <text evidence="2 10">Heterotrimer of A, B and C subunits.</text>
</comment>
<accession>A0A1Y2K1G4</accession>
<feature type="active site" description="Acyl-ester intermediate" evidence="10">
    <location>
        <position position="177"/>
    </location>
</feature>
<dbReference type="Proteomes" id="UP000194003">
    <property type="component" value="Unassembled WGS sequence"/>
</dbReference>
<dbReference type="HAMAP" id="MF_00120">
    <property type="entry name" value="GatA"/>
    <property type="match status" value="1"/>
</dbReference>
<comment type="caution">
    <text evidence="12">The sequence shown here is derived from an EMBL/GenBank/DDBJ whole genome shotgun (WGS) entry which is preliminary data.</text>
</comment>
<evidence type="ECO:0000256" key="3">
    <source>
        <dbReference type="ARBA" id="ARBA00012739"/>
    </source>
</evidence>
<keyword evidence="12" id="KW-0808">Transferase</keyword>
<comment type="catalytic activity">
    <reaction evidence="9 10">
        <text>L-glutamyl-tRNA(Gln) + L-glutamine + ATP + H2O = L-glutaminyl-tRNA(Gln) + L-glutamate + ADP + phosphate + H(+)</text>
        <dbReference type="Rhea" id="RHEA:17521"/>
        <dbReference type="Rhea" id="RHEA-COMP:9681"/>
        <dbReference type="Rhea" id="RHEA-COMP:9684"/>
        <dbReference type="ChEBI" id="CHEBI:15377"/>
        <dbReference type="ChEBI" id="CHEBI:15378"/>
        <dbReference type="ChEBI" id="CHEBI:29985"/>
        <dbReference type="ChEBI" id="CHEBI:30616"/>
        <dbReference type="ChEBI" id="CHEBI:43474"/>
        <dbReference type="ChEBI" id="CHEBI:58359"/>
        <dbReference type="ChEBI" id="CHEBI:78520"/>
        <dbReference type="ChEBI" id="CHEBI:78521"/>
        <dbReference type="ChEBI" id="CHEBI:456216"/>
        <dbReference type="EC" id="6.3.5.7"/>
    </reaction>
</comment>
<protein>
    <recommendedName>
        <fullName evidence="4 10">Glutamyl-tRNA(Gln) amidotransferase subunit A</fullName>
        <shortName evidence="10">Glu-ADT subunit A</shortName>
        <ecNumber evidence="3 10">6.3.5.7</ecNumber>
    </recommendedName>
</protein>